<evidence type="ECO:0000313" key="2">
    <source>
        <dbReference type="EnsemblFungi" id="PTTG_25229-t43_1-p1"/>
    </source>
</evidence>
<dbReference type="Proteomes" id="UP000005240">
    <property type="component" value="Unassembled WGS sequence"/>
</dbReference>
<reference evidence="1" key="1">
    <citation type="submission" date="2009-11" db="EMBL/GenBank/DDBJ databases">
        <authorList>
            <consortium name="The Broad Institute Genome Sequencing Platform"/>
            <person name="Ward D."/>
            <person name="Feldgarden M."/>
            <person name="Earl A."/>
            <person name="Young S.K."/>
            <person name="Zeng Q."/>
            <person name="Koehrsen M."/>
            <person name="Alvarado L."/>
            <person name="Berlin A."/>
            <person name="Bochicchio J."/>
            <person name="Borenstein D."/>
            <person name="Chapman S.B."/>
            <person name="Chen Z."/>
            <person name="Engels R."/>
            <person name="Freedman E."/>
            <person name="Gellesch M."/>
            <person name="Goldberg J."/>
            <person name="Griggs A."/>
            <person name="Gujja S."/>
            <person name="Heilman E."/>
            <person name="Heiman D."/>
            <person name="Hepburn T."/>
            <person name="Howarth C."/>
            <person name="Jen D."/>
            <person name="Larson L."/>
            <person name="Lewis B."/>
            <person name="Mehta T."/>
            <person name="Park D."/>
            <person name="Pearson M."/>
            <person name="Roberts A."/>
            <person name="Saif S."/>
            <person name="Shea T."/>
            <person name="Shenoy N."/>
            <person name="Sisk P."/>
            <person name="Stolte C."/>
            <person name="Sykes S."/>
            <person name="Thomson T."/>
            <person name="Walk T."/>
            <person name="White J."/>
            <person name="Yandava C."/>
            <person name="Izard J."/>
            <person name="Baranova O.V."/>
            <person name="Blanton J.M."/>
            <person name="Tanner A.C."/>
            <person name="Dewhirst F.E."/>
            <person name="Haas B."/>
            <person name="Nusbaum C."/>
            <person name="Birren B."/>
        </authorList>
    </citation>
    <scope>NUCLEOTIDE SEQUENCE [LARGE SCALE GENOMIC DNA]</scope>
    <source>
        <strain evidence="1">1-1 BBBD Race 1</strain>
    </source>
</reference>
<reference evidence="1" key="2">
    <citation type="submission" date="2016-05" db="EMBL/GenBank/DDBJ databases">
        <title>Comparative analysis highlights variable genome content of wheat rusts and divergence of the mating loci.</title>
        <authorList>
            <person name="Cuomo C.A."/>
            <person name="Bakkeren G."/>
            <person name="Szabo L."/>
            <person name="Khalil H."/>
            <person name="Joly D."/>
            <person name="Goldberg J."/>
            <person name="Young S."/>
            <person name="Zeng Q."/>
            <person name="Fellers J."/>
        </authorList>
    </citation>
    <scope>NUCLEOTIDE SEQUENCE [LARGE SCALE GENOMIC DNA]</scope>
    <source>
        <strain evidence="1">1-1 BBBD Race 1</strain>
    </source>
</reference>
<dbReference type="VEuPathDB" id="FungiDB:PTTG_25229"/>
<gene>
    <name evidence="1" type="ORF">PTTG_25229</name>
</gene>
<reference evidence="2 3" key="3">
    <citation type="journal article" date="2017" name="G3 (Bethesda)">
        <title>Comparative analysis highlights variable genome content of wheat rusts and divergence of the mating loci.</title>
        <authorList>
            <person name="Cuomo C.A."/>
            <person name="Bakkeren G."/>
            <person name="Khalil H.B."/>
            <person name="Panwar V."/>
            <person name="Joly D."/>
            <person name="Linning R."/>
            <person name="Sakthikumar S."/>
            <person name="Song X."/>
            <person name="Adiconis X."/>
            <person name="Fan L."/>
            <person name="Goldberg J.M."/>
            <person name="Levin J.Z."/>
            <person name="Young S."/>
            <person name="Zeng Q."/>
            <person name="Anikster Y."/>
            <person name="Bruce M."/>
            <person name="Wang M."/>
            <person name="Yin C."/>
            <person name="McCallum B."/>
            <person name="Szabo L.J."/>
            <person name="Hulbert S."/>
            <person name="Chen X."/>
            <person name="Fellers J.P."/>
        </authorList>
    </citation>
    <scope>NUCLEOTIDE SEQUENCE</scope>
    <source>
        <strain evidence="2">isolate 1-1 / race 1 (BBBD)</strain>
        <strain evidence="3">Isolate 1-1 / race 1 (BBBD)</strain>
    </source>
</reference>
<reference evidence="2" key="4">
    <citation type="submission" date="2025-05" db="UniProtKB">
        <authorList>
            <consortium name="EnsemblFungi"/>
        </authorList>
    </citation>
    <scope>IDENTIFICATION</scope>
    <source>
        <strain evidence="2">isolate 1-1 / race 1 (BBBD)</strain>
    </source>
</reference>
<dbReference type="EMBL" id="ADAS02000002">
    <property type="protein sequence ID" value="OAV99623.1"/>
    <property type="molecule type" value="Genomic_DNA"/>
</dbReference>
<name>A0A180H5C8_PUCT1</name>
<evidence type="ECO:0000313" key="1">
    <source>
        <dbReference type="EMBL" id="OAV99623.1"/>
    </source>
</evidence>
<dbReference type="EnsemblFungi" id="PTTG_25229-t43_1">
    <property type="protein sequence ID" value="PTTG_25229-t43_1-p1"/>
    <property type="gene ID" value="PTTG_25229"/>
</dbReference>
<evidence type="ECO:0000313" key="3">
    <source>
        <dbReference type="Proteomes" id="UP000005240"/>
    </source>
</evidence>
<accession>A0A180H5C8</accession>
<proteinExistence type="predicted"/>
<keyword evidence="3" id="KW-1185">Reference proteome</keyword>
<dbReference type="AlphaFoldDB" id="A0A180H5C8"/>
<organism evidence="1">
    <name type="scientific">Puccinia triticina (isolate 1-1 / race 1 (BBBD))</name>
    <name type="common">Brown leaf rust fungus</name>
    <dbReference type="NCBI Taxonomy" id="630390"/>
    <lineage>
        <taxon>Eukaryota</taxon>
        <taxon>Fungi</taxon>
        <taxon>Dikarya</taxon>
        <taxon>Basidiomycota</taxon>
        <taxon>Pucciniomycotina</taxon>
        <taxon>Pucciniomycetes</taxon>
        <taxon>Pucciniales</taxon>
        <taxon>Pucciniaceae</taxon>
        <taxon>Puccinia</taxon>
    </lineage>
</organism>
<protein>
    <submittedName>
        <fullName evidence="1 2">Uncharacterized protein</fullName>
    </submittedName>
</protein>
<sequence length="204" mass="23195">MEGRRFDWKVGDVLGRPWIAIYRDSDHQKLIITLNPSHLLIPAYQTCDNHPAFNCRYSRQGSVCICLNDARSRTGEQSHSVTPRGSPACFTETRATARRFAPTALLFRAEVRRLYHNRVKFVKSDQADVPPQCLSSNLHWLVQRSRVQTQIVRFDLILTQDLKISSKCSTEGSYCSTERAPQNLINSYPVKQATPTGIVTTKVM</sequence>